<comment type="caution">
    <text evidence="2">The sequence shown here is derived from an EMBL/GenBank/DDBJ whole genome shotgun (WGS) entry which is preliminary data.</text>
</comment>
<evidence type="ECO:0000313" key="3">
    <source>
        <dbReference type="Proteomes" id="UP000587880"/>
    </source>
</evidence>
<evidence type="ECO:0000313" key="2">
    <source>
        <dbReference type="EMBL" id="NMF07953.1"/>
    </source>
</evidence>
<protein>
    <submittedName>
        <fullName evidence="2">Chemotaxis protein</fullName>
    </submittedName>
</protein>
<name>A0A7X9XRZ2_CLOBE</name>
<sequence length="337" mass="35521">MPIPFILMGIAVATGVAGVASGAAGAKQMYDANEIIDESKLKYGRTKKELDQLELSAKKSLDKLGQLKLDTWKSFDRFIVTFEKIKNKPVIGEFDNKDKFNLSKQELNEIKGVNITAIDILGTGALSAGAGALAGIAAYGGTMTLGVASTGTAIASLSGAAATNATLAALGGGSLASGGLGIAGGTAVLGGLVAGPVLAVGGILLAIKGNSSMEKALQVKKDVNDAVKFMNDAMPLLKKLKSACDKMYSELTNVYGIYMNHIINLEMVVNSNSDYNYFSHEDKKLLQNTVLLVKLLKNLTTVDILIKNKDKQVINEAKVTEIIGISKTTREDLYRSA</sequence>
<dbReference type="AlphaFoldDB" id="A0A7X9XRZ2"/>
<proteinExistence type="predicted"/>
<keyword evidence="1" id="KW-0472">Membrane</keyword>
<keyword evidence="1" id="KW-1133">Transmembrane helix</keyword>
<gene>
    <name evidence="2" type="ORF">HF849_25110</name>
</gene>
<reference evidence="2 3" key="1">
    <citation type="submission" date="2020-04" db="EMBL/GenBank/DDBJ databases">
        <authorList>
            <person name="Hitch T.C.A."/>
            <person name="Wylensek D."/>
            <person name="Clavel T."/>
        </authorList>
    </citation>
    <scope>NUCLEOTIDE SEQUENCE [LARGE SCALE GENOMIC DNA]</scope>
    <source>
        <strain evidence="2 3">WB01_NA02</strain>
    </source>
</reference>
<dbReference type="Proteomes" id="UP000587880">
    <property type="component" value="Unassembled WGS sequence"/>
</dbReference>
<organism evidence="2 3">
    <name type="scientific">Clostridium beijerinckii</name>
    <name type="common">Clostridium MP</name>
    <dbReference type="NCBI Taxonomy" id="1520"/>
    <lineage>
        <taxon>Bacteria</taxon>
        <taxon>Bacillati</taxon>
        <taxon>Bacillota</taxon>
        <taxon>Clostridia</taxon>
        <taxon>Eubacteriales</taxon>
        <taxon>Clostridiaceae</taxon>
        <taxon>Clostridium</taxon>
    </lineage>
</organism>
<dbReference type="RefSeq" id="WP_168983552.1">
    <property type="nucleotide sequence ID" value="NZ_JABAGD010000095.1"/>
</dbReference>
<evidence type="ECO:0000256" key="1">
    <source>
        <dbReference type="SAM" id="Phobius"/>
    </source>
</evidence>
<feature type="transmembrane region" description="Helical" evidence="1">
    <location>
        <begin position="187"/>
        <end position="207"/>
    </location>
</feature>
<keyword evidence="1" id="KW-0812">Transmembrane</keyword>
<dbReference type="EMBL" id="JABAGD010000095">
    <property type="protein sequence ID" value="NMF07953.1"/>
    <property type="molecule type" value="Genomic_DNA"/>
</dbReference>
<accession>A0A7X9XRZ2</accession>